<proteinExistence type="predicted"/>
<feature type="region of interest" description="Disordered" evidence="1">
    <location>
        <begin position="1"/>
        <end position="41"/>
    </location>
</feature>
<dbReference type="EMBL" id="GDQN01006840">
    <property type="protein sequence ID" value="JAT84214.1"/>
    <property type="molecule type" value="Transcribed_RNA"/>
</dbReference>
<gene>
    <name evidence="2" type="ORF">g.16197</name>
</gene>
<reference evidence="2" key="1">
    <citation type="submission" date="2015-09" db="EMBL/GenBank/DDBJ databases">
        <title>De novo assembly of Pectinophora gossypiella (Pink Bollworm) gut transcriptome.</title>
        <authorList>
            <person name="Tassone E.E."/>
        </authorList>
    </citation>
    <scope>NUCLEOTIDE SEQUENCE</scope>
</reference>
<feature type="non-terminal residue" evidence="2">
    <location>
        <position position="1"/>
    </location>
</feature>
<dbReference type="AlphaFoldDB" id="A0A1E1WB60"/>
<organism evidence="2">
    <name type="scientific">Pectinophora gossypiella</name>
    <name type="common">Cotton pink bollworm</name>
    <name type="synonym">Depressaria gossypiella</name>
    <dbReference type="NCBI Taxonomy" id="13191"/>
    <lineage>
        <taxon>Eukaryota</taxon>
        <taxon>Metazoa</taxon>
        <taxon>Ecdysozoa</taxon>
        <taxon>Arthropoda</taxon>
        <taxon>Hexapoda</taxon>
        <taxon>Insecta</taxon>
        <taxon>Pterygota</taxon>
        <taxon>Neoptera</taxon>
        <taxon>Endopterygota</taxon>
        <taxon>Lepidoptera</taxon>
        <taxon>Glossata</taxon>
        <taxon>Ditrysia</taxon>
        <taxon>Gelechioidea</taxon>
        <taxon>Gelechiidae</taxon>
        <taxon>Apatetrinae</taxon>
        <taxon>Pectinophora</taxon>
    </lineage>
</organism>
<sequence>PGGPLPRPPRQQHSSERKKPPLPLDFLLPSGGVPATGVPSPSLCCPPGDDPETTITLHTTPTHAEAQIDELCGTALRRDELSRLLARMLLRPHSRTVYLAHRLRAKQKSRKKPIIYRFNIDPDRQIFMNHEKVTLYALI</sequence>
<evidence type="ECO:0000313" key="2">
    <source>
        <dbReference type="EMBL" id="JAT84214.1"/>
    </source>
</evidence>
<evidence type="ECO:0000256" key="1">
    <source>
        <dbReference type="SAM" id="MobiDB-lite"/>
    </source>
</evidence>
<protein>
    <submittedName>
        <fullName evidence="2">Uncharacterized protein</fullName>
    </submittedName>
</protein>
<name>A0A1E1WB60_PECGO</name>
<accession>A0A1E1WB60</accession>